<dbReference type="Proteomes" id="UP000018731">
    <property type="component" value="Unassembled WGS sequence"/>
</dbReference>
<evidence type="ECO:0000313" key="10">
    <source>
        <dbReference type="Proteomes" id="UP000018731"/>
    </source>
</evidence>
<evidence type="ECO:0000256" key="5">
    <source>
        <dbReference type="ARBA" id="ARBA00022801"/>
    </source>
</evidence>
<comment type="caution">
    <text evidence="9">The sequence shown here is derived from an EMBL/GenBank/DDBJ whole genome shotgun (WGS) entry which is preliminary data.</text>
</comment>
<organism evidence="9 10">
    <name type="scientific">Helicobacter macacae MIT 99-5501</name>
    <dbReference type="NCBI Taxonomy" id="1357400"/>
    <lineage>
        <taxon>Bacteria</taxon>
        <taxon>Pseudomonadati</taxon>
        <taxon>Campylobacterota</taxon>
        <taxon>Epsilonproteobacteria</taxon>
        <taxon>Campylobacterales</taxon>
        <taxon>Helicobacteraceae</taxon>
        <taxon>Helicobacter</taxon>
    </lineage>
</organism>
<keyword evidence="5" id="KW-0378">Hydrolase</keyword>
<dbReference type="InterPro" id="IPR029060">
    <property type="entry name" value="PIN-like_dom_sf"/>
</dbReference>
<evidence type="ECO:0000259" key="8">
    <source>
        <dbReference type="Pfam" id="PF01850"/>
    </source>
</evidence>
<dbReference type="GO" id="GO:0004518">
    <property type="term" value="F:nuclease activity"/>
    <property type="evidence" value="ECO:0007669"/>
    <property type="project" value="UniProtKB-KW"/>
</dbReference>
<accession>V8C7R1</accession>
<dbReference type="EMBL" id="AZJI01000005">
    <property type="protein sequence ID" value="ETD23409.1"/>
    <property type="molecule type" value="Genomic_DNA"/>
</dbReference>
<dbReference type="PANTHER" id="PTHR33653:SF1">
    <property type="entry name" value="RIBONUCLEASE VAPC2"/>
    <property type="match status" value="1"/>
</dbReference>
<dbReference type="Gene3D" id="3.40.50.1010">
    <property type="entry name" value="5'-nuclease"/>
    <property type="match status" value="1"/>
</dbReference>
<keyword evidence="6" id="KW-0460">Magnesium</keyword>
<dbReference type="GO" id="GO:0016787">
    <property type="term" value="F:hydrolase activity"/>
    <property type="evidence" value="ECO:0007669"/>
    <property type="project" value="UniProtKB-KW"/>
</dbReference>
<feature type="domain" description="PIN" evidence="8">
    <location>
        <begin position="13"/>
        <end position="135"/>
    </location>
</feature>
<keyword evidence="2" id="KW-1277">Toxin-antitoxin system</keyword>
<evidence type="ECO:0000313" key="9">
    <source>
        <dbReference type="EMBL" id="ETD23409.1"/>
    </source>
</evidence>
<dbReference type="HOGENOM" id="CLU_118482_5_3_7"/>
<name>V8C7R1_9HELI</name>
<comment type="similarity">
    <text evidence="7">Belongs to the PINc/VapC protein family.</text>
</comment>
<dbReference type="InterPro" id="IPR050556">
    <property type="entry name" value="Type_II_TA_system_RNase"/>
</dbReference>
<evidence type="ECO:0000256" key="6">
    <source>
        <dbReference type="ARBA" id="ARBA00022842"/>
    </source>
</evidence>
<dbReference type="Pfam" id="PF01850">
    <property type="entry name" value="PIN"/>
    <property type="match status" value="1"/>
</dbReference>
<sequence length="143" mass="16201">MMMNRKVGTLAKYLLDTNILVYVINHNPQKVFEKIATMQLGDLATCSIVASELFFGIEKSKFKAHNAKMLNQMLESLVIYDFGLKEAQIYAQIRADLEQKGQIIGNMDMLISATALANELILVTNNEREFSQIAGLRIENWTQ</sequence>
<evidence type="ECO:0000256" key="3">
    <source>
        <dbReference type="ARBA" id="ARBA00022722"/>
    </source>
</evidence>
<keyword evidence="3" id="KW-0540">Nuclease</keyword>
<dbReference type="PATRIC" id="fig|1357400.3.peg.1632"/>
<dbReference type="eggNOG" id="COG1487">
    <property type="taxonomic scope" value="Bacteria"/>
</dbReference>
<dbReference type="STRING" id="1357400.HMPREF2086_01211"/>
<gene>
    <name evidence="9" type="ORF">HMPREF2086_01211</name>
</gene>
<evidence type="ECO:0000256" key="4">
    <source>
        <dbReference type="ARBA" id="ARBA00022723"/>
    </source>
</evidence>
<dbReference type="GO" id="GO:0046872">
    <property type="term" value="F:metal ion binding"/>
    <property type="evidence" value="ECO:0007669"/>
    <property type="project" value="UniProtKB-KW"/>
</dbReference>
<dbReference type="InterPro" id="IPR002716">
    <property type="entry name" value="PIN_dom"/>
</dbReference>
<proteinExistence type="inferred from homology"/>
<comment type="cofactor">
    <cofactor evidence="1">
        <name>Mg(2+)</name>
        <dbReference type="ChEBI" id="CHEBI:18420"/>
    </cofactor>
</comment>
<reference evidence="9 10" key="1">
    <citation type="journal article" date="2014" name="Genome Announc.">
        <title>Draft genome sequences of six enterohepatic helicobacter species isolated from humans and one from rhesus macaques.</title>
        <authorList>
            <person name="Shen Z."/>
            <person name="Sheh A."/>
            <person name="Young S.K."/>
            <person name="Abouelliel A."/>
            <person name="Ward D.V."/>
            <person name="Earl A.M."/>
            <person name="Fox J.G."/>
        </authorList>
    </citation>
    <scope>NUCLEOTIDE SEQUENCE [LARGE SCALE GENOMIC DNA]</scope>
    <source>
        <strain evidence="9 10">MIT 99-5501</strain>
    </source>
</reference>
<dbReference type="RefSeq" id="WP_023927946.1">
    <property type="nucleotide sequence ID" value="NZ_KI669454.1"/>
</dbReference>
<evidence type="ECO:0000256" key="1">
    <source>
        <dbReference type="ARBA" id="ARBA00001946"/>
    </source>
</evidence>
<evidence type="ECO:0000256" key="2">
    <source>
        <dbReference type="ARBA" id="ARBA00022649"/>
    </source>
</evidence>
<keyword evidence="4" id="KW-0479">Metal-binding</keyword>
<keyword evidence="10" id="KW-1185">Reference proteome</keyword>
<evidence type="ECO:0000256" key="7">
    <source>
        <dbReference type="ARBA" id="ARBA00038093"/>
    </source>
</evidence>
<dbReference type="PANTHER" id="PTHR33653">
    <property type="entry name" value="RIBONUCLEASE VAPC2"/>
    <property type="match status" value="1"/>
</dbReference>
<dbReference type="SUPFAM" id="SSF88723">
    <property type="entry name" value="PIN domain-like"/>
    <property type="match status" value="1"/>
</dbReference>
<dbReference type="AlphaFoldDB" id="V8C7R1"/>
<protein>
    <recommendedName>
        <fullName evidence="8">PIN domain-containing protein</fullName>
    </recommendedName>
</protein>
<dbReference type="CDD" id="cd09881">
    <property type="entry name" value="PIN_VapC4-5_FitB-like"/>
    <property type="match status" value="1"/>
</dbReference>